<gene>
    <name evidence="1" type="ORF">HCR_20590</name>
</gene>
<name>A0ABM8FPN3_9BACT</name>
<evidence type="ECO:0000313" key="2">
    <source>
        <dbReference type="Proteomes" id="UP001321445"/>
    </source>
</evidence>
<organism evidence="1 2">
    <name type="scientific">Hydrogenimonas cancrithermarum</name>
    <dbReference type="NCBI Taxonomy" id="2993563"/>
    <lineage>
        <taxon>Bacteria</taxon>
        <taxon>Pseudomonadati</taxon>
        <taxon>Campylobacterota</taxon>
        <taxon>Epsilonproteobacteria</taxon>
        <taxon>Campylobacterales</taxon>
        <taxon>Hydrogenimonadaceae</taxon>
        <taxon>Hydrogenimonas</taxon>
    </lineage>
</organism>
<dbReference type="Proteomes" id="UP001321445">
    <property type="component" value="Chromosome"/>
</dbReference>
<keyword evidence="2" id="KW-1185">Reference proteome</keyword>
<reference evidence="1 2" key="1">
    <citation type="submission" date="2023-03" db="EMBL/GenBank/DDBJ databases">
        <title>Description of Hydrogenimonas sp. ISO32.</title>
        <authorList>
            <person name="Mino S."/>
            <person name="Fukazawa S."/>
            <person name="Sawabe T."/>
        </authorList>
    </citation>
    <scope>NUCLEOTIDE SEQUENCE [LARGE SCALE GENOMIC DNA]</scope>
    <source>
        <strain evidence="1 2">ISO32</strain>
    </source>
</reference>
<evidence type="ECO:0000313" key="1">
    <source>
        <dbReference type="EMBL" id="BDY13747.1"/>
    </source>
</evidence>
<dbReference type="EMBL" id="AP027370">
    <property type="protein sequence ID" value="BDY13747.1"/>
    <property type="molecule type" value="Genomic_DNA"/>
</dbReference>
<sequence length="47" mass="5656">MSNLTQSEREGLNELFCHLEVANLPFYKRLLLRLNHLVILMKMYLLH</sequence>
<accession>A0ABM8FPN3</accession>
<protein>
    <submittedName>
        <fullName evidence="1">Uncharacterized protein</fullName>
    </submittedName>
</protein>
<proteinExistence type="predicted"/>
<dbReference type="RefSeq" id="WP_286336690.1">
    <property type="nucleotide sequence ID" value="NZ_AP027370.1"/>
</dbReference>